<keyword evidence="2" id="KW-0378">Hydrolase</keyword>
<comment type="similarity">
    <text evidence="4">Belongs to the SIMIBI class G3E GTPase family. ZNG1 subfamily.</text>
</comment>
<comment type="catalytic activity">
    <reaction evidence="6">
        <text>GTP + H2O = GDP + phosphate + H(+)</text>
        <dbReference type="Rhea" id="RHEA:19669"/>
        <dbReference type="ChEBI" id="CHEBI:15377"/>
        <dbReference type="ChEBI" id="CHEBI:15378"/>
        <dbReference type="ChEBI" id="CHEBI:37565"/>
        <dbReference type="ChEBI" id="CHEBI:43474"/>
        <dbReference type="ChEBI" id="CHEBI:58189"/>
    </reaction>
    <physiologicalReaction direction="left-to-right" evidence="6">
        <dbReference type="Rhea" id="RHEA:19670"/>
    </physiologicalReaction>
</comment>
<dbReference type="GO" id="GO:0000166">
    <property type="term" value="F:nucleotide binding"/>
    <property type="evidence" value="ECO:0007669"/>
    <property type="project" value="UniProtKB-KW"/>
</dbReference>
<evidence type="ECO:0000313" key="10">
    <source>
        <dbReference type="Proteomes" id="UP000199005"/>
    </source>
</evidence>
<dbReference type="Gene3D" id="3.30.1220.10">
    <property type="entry name" value="CobW-like, C-terminal domain"/>
    <property type="match status" value="1"/>
</dbReference>
<protein>
    <submittedName>
        <fullName evidence="9">GTPase, G3E family</fullName>
    </submittedName>
</protein>
<name>A0A1H6XHS6_9GAMM</name>
<dbReference type="Proteomes" id="UP000199005">
    <property type="component" value="Unassembled WGS sequence"/>
</dbReference>
<evidence type="ECO:0000313" key="8">
    <source>
        <dbReference type="EMBL" id="SEI85105.1"/>
    </source>
</evidence>
<dbReference type="SUPFAM" id="SSF52540">
    <property type="entry name" value="P-loop containing nucleoside triphosphate hydrolases"/>
    <property type="match status" value="1"/>
</dbReference>
<dbReference type="GO" id="GO:0005737">
    <property type="term" value="C:cytoplasm"/>
    <property type="evidence" value="ECO:0007669"/>
    <property type="project" value="TreeGrafter"/>
</dbReference>
<evidence type="ECO:0000256" key="6">
    <source>
        <dbReference type="ARBA" id="ARBA00049117"/>
    </source>
</evidence>
<dbReference type="AlphaFoldDB" id="A0A1H6XHS6"/>
<dbReference type="Gene3D" id="3.40.50.300">
    <property type="entry name" value="P-loop containing nucleotide triphosphate hydrolases"/>
    <property type="match status" value="1"/>
</dbReference>
<dbReference type="GO" id="GO:0016787">
    <property type="term" value="F:hydrolase activity"/>
    <property type="evidence" value="ECO:0007669"/>
    <property type="project" value="UniProtKB-KW"/>
</dbReference>
<dbReference type="PANTHER" id="PTHR13748:SF62">
    <property type="entry name" value="COBW DOMAIN-CONTAINING PROTEIN"/>
    <property type="match status" value="1"/>
</dbReference>
<dbReference type="SMART" id="SM00833">
    <property type="entry name" value="CobW_C"/>
    <property type="match status" value="1"/>
</dbReference>
<evidence type="ECO:0000259" key="7">
    <source>
        <dbReference type="SMART" id="SM00833"/>
    </source>
</evidence>
<evidence type="ECO:0000256" key="2">
    <source>
        <dbReference type="ARBA" id="ARBA00022801"/>
    </source>
</evidence>
<dbReference type="STRING" id="170623.SAMN04244579_02213"/>
<dbReference type="Pfam" id="PF07683">
    <property type="entry name" value="CobW_C"/>
    <property type="match status" value="1"/>
</dbReference>
<accession>A0A1H6XHS6</accession>
<organism evidence="9 11">
    <name type="scientific">Azotobacter beijerinckii</name>
    <dbReference type="NCBI Taxonomy" id="170623"/>
    <lineage>
        <taxon>Bacteria</taxon>
        <taxon>Pseudomonadati</taxon>
        <taxon>Pseudomonadota</taxon>
        <taxon>Gammaproteobacteria</taxon>
        <taxon>Pseudomonadales</taxon>
        <taxon>Pseudomonadaceae</taxon>
        <taxon>Azotobacter</taxon>
    </lineage>
</organism>
<evidence type="ECO:0000256" key="5">
    <source>
        <dbReference type="ARBA" id="ARBA00045658"/>
    </source>
</evidence>
<reference evidence="10 11" key="1">
    <citation type="submission" date="2016-10" db="EMBL/GenBank/DDBJ databases">
        <authorList>
            <person name="de Groot N.N."/>
        </authorList>
    </citation>
    <scope>NUCLEOTIDE SEQUENCE [LARGE SCALE GENOMIC DNA]</scope>
    <source>
        <strain evidence="8 10">DSM 1041</strain>
        <strain evidence="9 11">DSM 373</strain>
    </source>
</reference>
<keyword evidence="1" id="KW-0547">Nucleotide-binding</keyword>
<dbReference type="CDD" id="cd03112">
    <property type="entry name" value="CobW-like"/>
    <property type="match status" value="1"/>
</dbReference>
<feature type="domain" description="CobW C-terminal" evidence="7">
    <location>
        <begin position="253"/>
        <end position="348"/>
    </location>
</feature>
<dbReference type="InterPro" id="IPR027417">
    <property type="entry name" value="P-loop_NTPase"/>
</dbReference>
<dbReference type="Proteomes" id="UP000199250">
    <property type="component" value="Unassembled WGS sequence"/>
</dbReference>
<dbReference type="EMBL" id="FNYQ01000065">
    <property type="protein sequence ID" value="SEJ24430.1"/>
    <property type="molecule type" value="Genomic_DNA"/>
</dbReference>
<dbReference type="EMBL" id="FNYO01000023">
    <property type="protein sequence ID" value="SEI85105.1"/>
    <property type="molecule type" value="Genomic_DNA"/>
</dbReference>
<dbReference type="PANTHER" id="PTHR13748">
    <property type="entry name" value="COBW-RELATED"/>
    <property type="match status" value="1"/>
</dbReference>
<evidence type="ECO:0000256" key="4">
    <source>
        <dbReference type="ARBA" id="ARBA00034320"/>
    </source>
</evidence>
<gene>
    <name evidence="9" type="ORF">SAMN04244572_03257</name>
    <name evidence="8" type="ORF">SAMN04244579_02213</name>
</gene>
<dbReference type="Pfam" id="PF02492">
    <property type="entry name" value="cobW"/>
    <property type="match status" value="1"/>
</dbReference>
<proteinExistence type="inferred from homology"/>
<dbReference type="InterPro" id="IPR051316">
    <property type="entry name" value="Zinc-reg_GTPase_activator"/>
</dbReference>
<sequence length="351" mass="39562">MGACMNGNSDVVRDSTIPVTVLTGFLGSGKTTMLAKLLRSPRFAHTAVIINEFGEVGLDHELLEQSREELVLLANGCVCCTVRGDLVATLEKLHEQHVLLGIDRVVVETTGLADPAPILHTLMADPRVTAKFRLEHLVTSVDAYNGLRTLDAHPVALKQAAVADRIVLTKVDLVDAFTLKNIKERLKSINKIAPIHVAQQGEIDPDLLFLNESSGREHVKAASWLGDQYWFHHEDRHHRVHTHHHAGEHDSGIRSYSIVRDEPVSWQRFATWLELISSMRGDDLLRVKGIVNVLEHPDQPIVVHGVQHVFHPYRTLEKWPGKDRRTRLVFITRNIDREDIETTLQVFESKK</sequence>
<comment type="function">
    <text evidence="5">Zinc chaperone that directly transfers zinc cofactor to target proteins, thereby activating them. Zinc is transferred from the CXCC motif in the GTPase domain to the zinc binding site in target proteins in a process requiring GTP hydrolysis.</text>
</comment>
<dbReference type="InterPro" id="IPR003495">
    <property type="entry name" value="CobW/HypB/UreG_nucleotide-bd"/>
</dbReference>
<dbReference type="InterPro" id="IPR011629">
    <property type="entry name" value="CobW-like_C"/>
</dbReference>
<evidence type="ECO:0000313" key="9">
    <source>
        <dbReference type="EMBL" id="SEJ24430.1"/>
    </source>
</evidence>
<keyword evidence="3" id="KW-0143">Chaperone</keyword>
<evidence type="ECO:0000313" key="11">
    <source>
        <dbReference type="Proteomes" id="UP000199250"/>
    </source>
</evidence>
<dbReference type="InterPro" id="IPR036627">
    <property type="entry name" value="CobW-likC_sf"/>
</dbReference>
<dbReference type="SUPFAM" id="SSF90002">
    <property type="entry name" value="Hypothetical protein YjiA, C-terminal domain"/>
    <property type="match status" value="1"/>
</dbReference>
<evidence type="ECO:0000256" key="1">
    <source>
        <dbReference type="ARBA" id="ARBA00022741"/>
    </source>
</evidence>
<evidence type="ECO:0000256" key="3">
    <source>
        <dbReference type="ARBA" id="ARBA00023186"/>
    </source>
</evidence>